<feature type="region of interest" description="Disordered" evidence="1">
    <location>
        <begin position="1"/>
        <end position="21"/>
    </location>
</feature>
<dbReference type="AlphaFoldDB" id="A0A5N6K7V8"/>
<organism evidence="2 3">
    <name type="scientific">Monilinia laxa</name>
    <name type="common">Brown rot fungus</name>
    <name type="synonym">Sclerotinia laxa</name>
    <dbReference type="NCBI Taxonomy" id="61186"/>
    <lineage>
        <taxon>Eukaryota</taxon>
        <taxon>Fungi</taxon>
        <taxon>Dikarya</taxon>
        <taxon>Ascomycota</taxon>
        <taxon>Pezizomycotina</taxon>
        <taxon>Leotiomycetes</taxon>
        <taxon>Helotiales</taxon>
        <taxon>Sclerotiniaceae</taxon>
        <taxon>Monilinia</taxon>
    </lineage>
</organism>
<sequence>MPNQNDKNPTPRCPVKDRYPDNKEMKSLLFGKTLARNFSRSRSIRSKFDRSLHQRLLNFDRLPWNGRDLRIINSNKNPPISEPGVAQ</sequence>
<proteinExistence type="predicted"/>
<accession>A0A5N6K7V8</accession>
<dbReference type="EMBL" id="VIGI01000006">
    <property type="protein sequence ID" value="KAB8298806.1"/>
    <property type="molecule type" value="Genomic_DNA"/>
</dbReference>
<evidence type="ECO:0000256" key="1">
    <source>
        <dbReference type="SAM" id="MobiDB-lite"/>
    </source>
</evidence>
<dbReference type="Proteomes" id="UP000326757">
    <property type="component" value="Unassembled WGS sequence"/>
</dbReference>
<name>A0A5N6K7V8_MONLA</name>
<comment type="caution">
    <text evidence="2">The sequence shown here is derived from an EMBL/GenBank/DDBJ whole genome shotgun (WGS) entry which is preliminary data.</text>
</comment>
<gene>
    <name evidence="2" type="ORF">EYC80_000976</name>
</gene>
<reference evidence="2 3" key="1">
    <citation type="submission" date="2019-06" db="EMBL/GenBank/DDBJ databases">
        <title>Genome Sequence of the Brown Rot Fungal Pathogen Monilinia laxa.</title>
        <authorList>
            <person name="De Miccolis Angelini R.M."/>
            <person name="Landi L."/>
            <person name="Abate D."/>
            <person name="Pollastro S."/>
            <person name="Romanazzi G."/>
            <person name="Faretra F."/>
        </authorList>
    </citation>
    <scope>NUCLEOTIDE SEQUENCE [LARGE SCALE GENOMIC DNA]</scope>
    <source>
        <strain evidence="2 3">Mlax316</strain>
    </source>
</reference>
<evidence type="ECO:0000313" key="3">
    <source>
        <dbReference type="Proteomes" id="UP000326757"/>
    </source>
</evidence>
<protein>
    <submittedName>
        <fullName evidence="2">Uncharacterized protein</fullName>
    </submittedName>
</protein>
<keyword evidence="3" id="KW-1185">Reference proteome</keyword>
<evidence type="ECO:0000313" key="2">
    <source>
        <dbReference type="EMBL" id="KAB8298806.1"/>
    </source>
</evidence>